<evidence type="ECO:0008006" key="5">
    <source>
        <dbReference type="Google" id="ProtNLM"/>
    </source>
</evidence>
<dbReference type="Proteomes" id="UP001519331">
    <property type="component" value="Unassembled WGS sequence"/>
</dbReference>
<reference evidence="3 4" key="1">
    <citation type="submission" date="2021-03" db="EMBL/GenBank/DDBJ databases">
        <title>Sequencing the genomes of 1000 actinobacteria strains.</title>
        <authorList>
            <person name="Klenk H.-P."/>
        </authorList>
    </citation>
    <scope>NUCLEOTIDE SEQUENCE [LARGE SCALE GENOMIC DNA]</scope>
    <source>
        <strain evidence="3 4">DSM 12544</strain>
    </source>
</reference>
<sequence length="413" mass="43872">MTQNARTRMTLVALIGVNGALVLLLTLLTVRTVLLNQVDRSADEAIVDGVDEFIASVEGGQSSEDLRAGSGEQLDTEEALMREFLARRAPEEHTVLVAVSGGETILLDNSQEGMGQRFVEESPAFDSLLQADAASGAEAAPGFGEIRWGKVLTDQDGAFLVVHFTAAAEEDVADTLWTFTWISTAALLLVSAASWFGIGLVQQILGRRRRRRHDDADWMVTPVRPLPDEATEPTVPLNDLMVPADLEKTAGLENTAGLLDSAGAGRLQRTSAASLMLRAQHRLQQHHPEHRFVLTLEGREHGAGHTADVLGTLAQTEAELDVEAVEAEYLNLVAEALERAELGTAVVLGAGLSPRAGGEGPRLRLSVNAGSPATSSMTVPLEPERTTPLVASARADSPSQPGALVGDSVLTHS</sequence>
<organism evidence="3 4">
    <name type="scientific">Nesterenkonia lacusekhoensis</name>
    <dbReference type="NCBI Taxonomy" id="150832"/>
    <lineage>
        <taxon>Bacteria</taxon>
        <taxon>Bacillati</taxon>
        <taxon>Actinomycetota</taxon>
        <taxon>Actinomycetes</taxon>
        <taxon>Micrococcales</taxon>
        <taxon>Micrococcaceae</taxon>
        <taxon>Nesterenkonia</taxon>
    </lineage>
</organism>
<dbReference type="EMBL" id="JAGINX010000001">
    <property type="protein sequence ID" value="MBP2319374.1"/>
    <property type="molecule type" value="Genomic_DNA"/>
</dbReference>
<evidence type="ECO:0000313" key="4">
    <source>
        <dbReference type="Proteomes" id="UP001519331"/>
    </source>
</evidence>
<feature type="region of interest" description="Disordered" evidence="1">
    <location>
        <begin position="356"/>
        <end position="413"/>
    </location>
</feature>
<dbReference type="RefSeq" id="WP_210050557.1">
    <property type="nucleotide sequence ID" value="NZ_JAGINX010000001.1"/>
</dbReference>
<name>A0ABS4T5W8_9MICC</name>
<feature type="transmembrane region" description="Helical" evidence="2">
    <location>
        <begin position="12"/>
        <end position="34"/>
    </location>
</feature>
<evidence type="ECO:0000313" key="3">
    <source>
        <dbReference type="EMBL" id="MBP2319374.1"/>
    </source>
</evidence>
<accession>A0ABS4T5W8</accession>
<proteinExistence type="predicted"/>
<keyword evidence="2" id="KW-0472">Membrane</keyword>
<protein>
    <recommendedName>
        <fullName evidence="5">HAMP domain-containing protein</fullName>
    </recommendedName>
</protein>
<evidence type="ECO:0000256" key="2">
    <source>
        <dbReference type="SAM" id="Phobius"/>
    </source>
</evidence>
<feature type="transmembrane region" description="Helical" evidence="2">
    <location>
        <begin position="179"/>
        <end position="201"/>
    </location>
</feature>
<keyword evidence="2" id="KW-0812">Transmembrane</keyword>
<comment type="caution">
    <text evidence="3">The sequence shown here is derived from an EMBL/GenBank/DDBJ whole genome shotgun (WGS) entry which is preliminary data.</text>
</comment>
<keyword evidence="4" id="KW-1185">Reference proteome</keyword>
<gene>
    <name evidence="3" type="ORF">JOF45_002393</name>
</gene>
<keyword evidence="2" id="KW-1133">Transmembrane helix</keyword>
<feature type="compositionally biased region" description="Polar residues" evidence="1">
    <location>
        <begin position="368"/>
        <end position="378"/>
    </location>
</feature>
<evidence type="ECO:0000256" key="1">
    <source>
        <dbReference type="SAM" id="MobiDB-lite"/>
    </source>
</evidence>